<dbReference type="PANTHER" id="PTHR23510:SF3">
    <property type="entry name" value="MAJOR FACILITATOR SUPERFAMILY DOMAIN-CONTAINING PROTEIN 8"/>
    <property type="match status" value="1"/>
</dbReference>
<feature type="chain" id="PRO_5043429159" description="Major facilitator superfamily (MFS) profile domain-containing protein" evidence="7">
    <location>
        <begin position="18"/>
        <end position="480"/>
    </location>
</feature>
<dbReference type="GO" id="GO:0022857">
    <property type="term" value="F:transmembrane transporter activity"/>
    <property type="evidence" value="ECO:0007669"/>
    <property type="project" value="InterPro"/>
</dbReference>
<feature type="transmembrane region" description="Helical" evidence="6">
    <location>
        <begin position="350"/>
        <end position="367"/>
    </location>
</feature>
<feature type="transmembrane region" description="Helical" evidence="6">
    <location>
        <begin position="27"/>
        <end position="48"/>
    </location>
</feature>
<feature type="transmembrane region" description="Helical" evidence="6">
    <location>
        <begin position="60"/>
        <end position="80"/>
    </location>
</feature>
<feature type="transmembrane region" description="Helical" evidence="6">
    <location>
        <begin position="412"/>
        <end position="432"/>
    </location>
</feature>
<reference evidence="9 10" key="1">
    <citation type="journal article" date="2023" name="Nat. Commun.">
        <title>Origin of minicircular mitochondrial genomes in red algae.</title>
        <authorList>
            <person name="Lee Y."/>
            <person name="Cho C.H."/>
            <person name="Lee Y.M."/>
            <person name="Park S.I."/>
            <person name="Yang J.H."/>
            <person name="West J.A."/>
            <person name="Bhattacharya D."/>
            <person name="Yoon H.S."/>
        </authorList>
    </citation>
    <scope>NUCLEOTIDE SEQUENCE [LARGE SCALE GENOMIC DNA]</scope>
    <source>
        <strain evidence="9 10">CCMP1338</strain>
        <tissue evidence="9">Whole cell</tissue>
    </source>
</reference>
<dbReference type="Proteomes" id="UP001157974">
    <property type="component" value="Unassembled WGS sequence"/>
</dbReference>
<dbReference type="InterPro" id="IPR011701">
    <property type="entry name" value="MFS"/>
</dbReference>
<evidence type="ECO:0000259" key="8">
    <source>
        <dbReference type="PROSITE" id="PS50850"/>
    </source>
</evidence>
<evidence type="ECO:0000256" key="1">
    <source>
        <dbReference type="ARBA" id="ARBA00004127"/>
    </source>
</evidence>
<keyword evidence="10" id="KW-1185">Reference proteome</keyword>
<evidence type="ECO:0000256" key="7">
    <source>
        <dbReference type="SAM" id="SignalP"/>
    </source>
</evidence>
<dbReference type="Gene3D" id="1.20.1250.20">
    <property type="entry name" value="MFS general substrate transporter like domains"/>
    <property type="match status" value="1"/>
</dbReference>
<dbReference type="InterPro" id="IPR051068">
    <property type="entry name" value="MFS_Domain-Containing_Protein"/>
</dbReference>
<feature type="transmembrane region" description="Helical" evidence="6">
    <location>
        <begin position="438"/>
        <end position="463"/>
    </location>
</feature>
<keyword evidence="7" id="KW-0732">Signal</keyword>
<feature type="transmembrane region" description="Helical" evidence="6">
    <location>
        <begin position="281"/>
        <end position="301"/>
    </location>
</feature>
<sequence length="480" mass="51665">MSLVALLLELALKELEGKNCLKEFLWVLAEGSWGVGFVAVTMFVSGNNRHTVDDVVWRKVFFVNVFFSCVSFSIVLPSIWPYLSVLHSNESVLAFAVAIYSVGEAVGSLAFGAWSNKQSFKVVVITCTLVGVVGSFLYSTAIAGGAFFGPIMILTGRFLQGLWTGGAQASQMNYLSRVLTDGDLTSMTVKMNGWACLGFVVGPAFGVIFAGQKFSLGMFQFNEITLPGYLCFLLGVMIIAAFTLFFNEDKEGLQRKDTGVAGLESDETQPLLKGPSTASPLGFGLIMCNLVFAVHFFGFALQETITTPVVQQFYGWNVFQANSLFTGAGILSLLTFVFLNYLGDSVSDRMLVFISLVIGVIGYGLLMDLPSGVLPLWRFVLGFGVVSVAFPIGRAIVVAMYSKVIGPNDQGVWMGILFAVGALARILGPFLAVKGLEFGGPALVFGGTSSIFAISLVLMVIAYRTMAPFAELHRTSELPV</sequence>
<feature type="domain" description="Major facilitator superfamily (MFS) profile" evidence="8">
    <location>
        <begin position="34"/>
        <end position="467"/>
    </location>
</feature>
<feature type="transmembrane region" description="Helical" evidence="6">
    <location>
        <begin position="194"/>
        <end position="214"/>
    </location>
</feature>
<dbReference type="InterPro" id="IPR036259">
    <property type="entry name" value="MFS_trans_sf"/>
</dbReference>
<dbReference type="Pfam" id="PF07690">
    <property type="entry name" value="MFS_1"/>
    <property type="match status" value="1"/>
</dbReference>
<feature type="signal peptide" evidence="7">
    <location>
        <begin position="1"/>
        <end position="17"/>
    </location>
</feature>
<keyword evidence="2" id="KW-0813">Transport</keyword>
<dbReference type="PANTHER" id="PTHR23510">
    <property type="entry name" value="INNER MEMBRANE TRANSPORT PROTEIN YAJR"/>
    <property type="match status" value="1"/>
</dbReference>
<evidence type="ECO:0000256" key="3">
    <source>
        <dbReference type="ARBA" id="ARBA00022692"/>
    </source>
</evidence>
<dbReference type="PROSITE" id="PS50850">
    <property type="entry name" value="MFS"/>
    <property type="match status" value="1"/>
</dbReference>
<proteinExistence type="predicted"/>
<evidence type="ECO:0000256" key="2">
    <source>
        <dbReference type="ARBA" id="ARBA00022448"/>
    </source>
</evidence>
<feature type="transmembrane region" description="Helical" evidence="6">
    <location>
        <begin position="122"/>
        <end position="141"/>
    </location>
</feature>
<dbReference type="GO" id="GO:0005765">
    <property type="term" value="C:lysosomal membrane"/>
    <property type="evidence" value="ECO:0007669"/>
    <property type="project" value="TreeGrafter"/>
</dbReference>
<comment type="caution">
    <text evidence="9">The sequence shown here is derived from an EMBL/GenBank/DDBJ whole genome shotgun (WGS) entry which is preliminary data.</text>
</comment>
<evidence type="ECO:0000313" key="9">
    <source>
        <dbReference type="EMBL" id="KAJ8907121.1"/>
    </source>
</evidence>
<organism evidence="9 10">
    <name type="scientific">Rhodosorus marinus</name>
    <dbReference type="NCBI Taxonomy" id="101924"/>
    <lineage>
        <taxon>Eukaryota</taxon>
        <taxon>Rhodophyta</taxon>
        <taxon>Stylonematophyceae</taxon>
        <taxon>Stylonematales</taxon>
        <taxon>Stylonemataceae</taxon>
        <taxon>Rhodosorus</taxon>
    </lineage>
</organism>
<comment type="subcellular location">
    <subcellularLocation>
        <location evidence="1">Endomembrane system</location>
        <topology evidence="1">Multi-pass membrane protein</topology>
    </subcellularLocation>
</comment>
<feature type="transmembrane region" description="Helical" evidence="6">
    <location>
        <begin position="321"/>
        <end position="343"/>
    </location>
</feature>
<accession>A0AAV8V2Y9</accession>
<dbReference type="GO" id="GO:0012505">
    <property type="term" value="C:endomembrane system"/>
    <property type="evidence" value="ECO:0007669"/>
    <property type="project" value="UniProtKB-SubCell"/>
</dbReference>
<feature type="transmembrane region" description="Helical" evidence="6">
    <location>
        <begin position="226"/>
        <end position="246"/>
    </location>
</feature>
<feature type="transmembrane region" description="Helical" evidence="6">
    <location>
        <begin position="379"/>
        <end position="400"/>
    </location>
</feature>
<dbReference type="SUPFAM" id="SSF103473">
    <property type="entry name" value="MFS general substrate transporter"/>
    <property type="match status" value="1"/>
</dbReference>
<keyword evidence="5 6" id="KW-0472">Membrane</keyword>
<feature type="transmembrane region" description="Helical" evidence="6">
    <location>
        <begin position="147"/>
        <end position="167"/>
    </location>
</feature>
<evidence type="ECO:0000256" key="5">
    <source>
        <dbReference type="ARBA" id="ARBA00023136"/>
    </source>
</evidence>
<keyword evidence="3 6" id="KW-0812">Transmembrane</keyword>
<dbReference type="EMBL" id="JAMWBK010000003">
    <property type="protein sequence ID" value="KAJ8907121.1"/>
    <property type="molecule type" value="Genomic_DNA"/>
</dbReference>
<evidence type="ECO:0000256" key="6">
    <source>
        <dbReference type="SAM" id="Phobius"/>
    </source>
</evidence>
<name>A0AAV8V2Y9_9RHOD</name>
<gene>
    <name evidence="9" type="ORF">NDN08_003603</name>
</gene>
<feature type="transmembrane region" description="Helical" evidence="6">
    <location>
        <begin position="92"/>
        <end position="115"/>
    </location>
</feature>
<protein>
    <recommendedName>
        <fullName evidence="8">Major facilitator superfamily (MFS) profile domain-containing protein</fullName>
    </recommendedName>
</protein>
<dbReference type="AlphaFoldDB" id="A0AAV8V2Y9"/>
<dbReference type="InterPro" id="IPR020846">
    <property type="entry name" value="MFS_dom"/>
</dbReference>
<keyword evidence="4 6" id="KW-1133">Transmembrane helix</keyword>
<evidence type="ECO:0000256" key="4">
    <source>
        <dbReference type="ARBA" id="ARBA00022989"/>
    </source>
</evidence>
<evidence type="ECO:0000313" key="10">
    <source>
        <dbReference type="Proteomes" id="UP001157974"/>
    </source>
</evidence>